<comment type="similarity">
    <text evidence="1">Belongs to the PspA/Vipp/IM30 family.</text>
</comment>
<evidence type="ECO:0000256" key="2">
    <source>
        <dbReference type="SAM" id="Coils"/>
    </source>
</evidence>
<proteinExistence type="inferred from homology"/>
<protein>
    <submittedName>
        <fullName evidence="4">PspA/IM30 family protein</fullName>
    </submittedName>
</protein>
<feature type="coiled-coil region" evidence="2">
    <location>
        <begin position="161"/>
        <end position="195"/>
    </location>
</feature>
<gene>
    <name evidence="4" type="ORF">SSGG_04693</name>
</gene>
<accession>D6AKU9</accession>
<dbReference type="Pfam" id="PF04012">
    <property type="entry name" value="PspA_IM30"/>
    <property type="match status" value="1"/>
</dbReference>
<name>D6AKU9_STRFL</name>
<dbReference type="PANTHER" id="PTHR31088">
    <property type="entry name" value="MEMBRANE-ASSOCIATED PROTEIN VIPP1, CHLOROPLASTIC"/>
    <property type="match status" value="1"/>
</dbReference>
<organism evidence="4 5">
    <name type="scientific">Streptomyces filamentosus NRRL 15998</name>
    <dbReference type="NCBI Taxonomy" id="457431"/>
    <lineage>
        <taxon>Bacteria</taxon>
        <taxon>Bacillati</taxon>
        <taxon>Actinomycetota</taxon>
        <taxon>Actinomycetes</taxon>
        <taxon>Kitasatosporales</taxon>
        <taxon>Streptomycetaceae</taxon>
        <taxon>Streptomyces</taxon>
    </lineage>
</organism>
<dbReference type="EMBL" id="DS999644">
    <property type="protein sequence ID" value="EFE77326.2"/>
    <property type="molecule type" value="Genomic_DNA"/>
</dbReference>
<evidence type="ECO:0000313" key="4">
    <source>
        <dbReference type="EMBL" id="EFE77326.2"/>
    </source>
</evidence>
<reference evidence="5" key="1">
    <citation type="submission" date="2008-10" db="EMBL/GenBank/DDBJ databases">
        <authorList>
            <person name="Molnar K."/>
        </authorList>
    </citation>
    <scope>NUCLEOTIDE SEQUENCE [LARGE SCALE GENOMIC DNA]</scope>
    <source>
        <strain evidence="5">NRRL 15998</strain>
    </source>
</reference>
<feature type="region of interest" description="Disordered" evidence="3">
    <location>
        <begin position="1"/>
        <end position="29"/>
    </location>
</feature>
<dbReference type="PANTHER" id="PTHR31088:SF6">
    <property type="entry name" value="PHAGE SHOCK PROTEIN A"/>
    <property type="match status" value="1"/>
</dbReference>
<evidence type="ECO:0000256" key="1">
    <source>
        <dbReference type="ARBA" id="ARBA00043985"/>
    </source>
</evidence>
<reference evidence="5" key="2">
    <citation type="submission" date="2008-12" db="EMBL/GenBank/DDBJ databases">
        <title>Annotation of Streptomyces roseosporus strain NRRL 15998.</title>
        <authorList>
            <consortium name="The Broad Institute Genome Sequencing Platform"/>
            <consortium name="Broad Institute Microbial Sequencing Center"/>
            <person name="Fischbach M."/>
            <person name="Ward D."/>
            <person name="Young S."/>
            <person name="Kodira C.D."/>
            <person name="Zeng Q."/>
            <person name="Koehrsen M."/>
            <person name="Godfrey P."/>
            <person name="Alvarado L."/>
            <person name="Berlin A.M."/>
            <person name="Borenstein D."/>
            <person name="Chen Z."/>
            <person name="Engels R."/>
            <person name="Freedman E."/>
            <person name="Gellesch M."/>
            <person name="Goldberg J."/>
            <person name="Griggs A."/>
            <person name="Gujja S."/>
            <person name="Heiman D.I."/>
            <person name="Hepburn T.A."/>
            <person name="Howarth C."/>
            <person name="Jen D."/>
            <person name="Larson L."/>
            <person name="Lewis B."/>
            <person name="Mehta T."/>
            <person name="Park D."/>
            <person name="Pearson M."/>
            <person name="Roberts A."/>
            <person name="Saif S."/>
            <person name="Shea T.D."/>
            <person name="Shenoy N."/>
            <person name="Sisk P."/>
            <person name="Stolte C."/>
            <person name="Sykes S.N."/>
            <person name="Walk T."/>
            <person name="White J."/>
            <person name="Yandava C."/>
            <person name="Straight P."/>
            <person name="Clardy J."/>
            <person name="Hung D."/>
            <person name="Kolter R."/>
            <person name="Mekalanos J."/>
            <person name="Walker S."/>
            <person name="Walsh C.T."/>
            <person name="Wieland B.L.C."/>
            <person name="Ilzarbe M."/>
            <person name="Galagan J."/>
            <person name="Nusbaum C."/>
            <person name="Birren B."/>
        </authorList>
    </citation>
    <scope>NUCLEOTIDE SEQUENCE [LARGE SCALE GENOMIC DNA]</scope>
    <source>
        <strain evidence="5">NRRL 15998</strain>
    </source>
</reference>
<dbReference type="Proteomes" id="UP000003986">
    <property type="component" value="Unassembled WGS sequence"/>
</dbReference>
<evidence type="ECO:0000256" key="3">
    <source>
        <dbReference type="SAM" id="MobiDB-lite"/>
    </source>
</evidence>
<sequence>MAAASERRTSPPPPHPLTRTSDLDFPGASMTKQTILGRVTQLAKANINALLDQAEDPQKMLDQLIRDYTSNIAEAEQAVAATIGNLRLMEQDHKEDVEAAAEWGGKALAASRKADELRGAGSVAEADTFDNLAKVALGRQLQSEQEAKTAEPTIASQTEVVDKLRTGLDQMKAKLSELKAKRDELVARAKSAQAQNQMMDAVKNIDVLDPTSELSRFEDKVRREEAKALGKQELAASSLDAQFEQLDSLGDSAEIEARLAALKTGA</sequence>
<dbReference type="InterPro" id="IPR007157">
    <property type="entry name" value="PspA_VIPP1"/>
</dbReference>
<dbReference type="AlphaFoldDB" id="D6AKU9"/>
<evidence type="ECO:0000313" key="5">
    <source>
        <dbReference type="Proteomes" id="UP000003986"/>
    </source>
</evidence>
<keyword evidence="2" id="KW-0175">Coiled coil</keyword>